<sequence length="172" mass="19236">MTPVGESQVEDLVAVFSQRLNLHTRDTVKQTLELPIPRDGRSRDAIVAVEQLPPQELISGYSQPLPAGQTSSQHSIMGQTQENLQHQAVCSDGHEAGSGRHEAHAVFPALRGFKNECCITAFLIPERRLHSVEVQPVSPLLRLWLGYINQSMVKKRWDHQLTFFLGFQCKSG</sequence>
<accession>A0A672ZI97</accession>
<dbReference type="Ensembl" id="ENSSORT00005017368.1">
    <property type="protein sequence ID" value="ENSSORP00005016855.1"/>
    <property type="gene ID" value="ENSSORG00005008509.1"/>
</dbReference>
<evidence type="ECO:0000313" key="1">
    <source>
        <dbReference type="Ensembl" id="ENSSORP00005016855.1"/>
    </source>
</evidence>
<name>A0A672ZI97_9TELE</name>
<reference evidence="1" key="3">
    <citation type="submission" date="2025-09" db="UniProtKB">
        <authorList>
            <consortium name="Ensembl"/>
        </authorList>
    </citation>
    <scope>IDENTIFICATION</scope>
</reference>
<dbReference type="InParanoid" id="A0A672ZI97"/>
<dbReference type="AlphaFoldDB" id="A0A672ZI97"/>
<organism evidence="1 2">
    <name type="scientific">Sphaeramia orbicularis</name>
    <name type="common">orbiculate cardinalfish</name>
    <dbReference type="NCBI Taxonomy" id="375764"/>
    <lineage>
        <taxon>Eukaryota</taxon>
        <taxon>Metazoa</taxon>
        <taxon>Chordata</taxon>
        <taxon>Craniata</taxon>
        <taxon>Vertebrata</taxon>
        <taxon>Euteleostomi</taxon>
        <taxon>Actinopterygii</taxon>
        <taxon>Neopterygii</taxon>
        <taxon>Teleostei</taxon>
        <taxon>Neoteleostei</taxon>
        <taxon>Acanthomorphata</taxon>
        <taxon>Gobiaria</taxon>
        <taxon>Kurtiformes</taxon>
        <taxon>Apogonoidei</taxon>
        <taxon>Apogonidae</taxon>
        <taxon>Apogoninae</taxon>
        <taxon>Sphaeramia</taxon>
    </lineage>
</organism>
<proteinExistence type="predicted"/>
<reference evidence="1" key="2">
    <citation type="submission" date="2025-08" db="UniProtKB">
        <authorList>
            <consortium name="Ensembl"/>
        </authorList>
    </citation>
    <scope>IDENTIFICATION</scope>
</reference>
<reference evidence="1" key="1">
    <citation type="submission" date="2019-06" db="EMBL/GenBank/DDBJ databases">
        <authorList>
            <consortium name="Wellcome Sanger Institute Data Sharing"/>
        </authorList>
    </citation>
    <scope>NUCLEOTIDE SEQUENCE [LARGE SCALE GENOMIC DNA]</scope>
</reference>
<dbReference type="Proteomes" id="UP000472271">
    <property type="component" value="Chromosome 12"/>
</dbReference>
<evidence type="ECO:0000313" key="2">
    <source>
        <dbReference type="Proteomes" id="UP000472271"/>
    </source>
</evidence>
<keyword evidence="2" id="KW-1185">Reference proteome</keyword>
<protein>
    <submittedName>
        <fullName evidence="1">Uncharacterized protein</fullName>
    </submittedName>
</protein>